<dbReference type="Proteomes" id="UP000606889">
    <property type="component" value="Unassembled WGS sequence"/>
</dbReference>
<evidence type="ECO:0000256" key="1">
    <source>
        <dbReference type="ARBA" id="ARBA00022679"/>
    </source>
</evidence>
<evidence type="ECO:0000259" key="3">
    <source>
        <dbReference type="Pfam" id="PF00534"/>
    </source>
</evidence>
<proteinExistence type="predicted"/>
<dbReference type="Gene3D" id="3.40.50.2000">
    <property type="entry name" value="Glycogen Phosphorylase B"/>
    <property type="match status" value="1"/>
</dbReference>
<dbReference type="PANTHER" id="PTHR46401">
    <property type="entry name" value="GLYCOSYLTRANSFERASE WBBK-RELATED"/>
    <property type="match status" value="1"/>
</dbReference>
<dbReference type="InterPro" id="IPR001296">
    <property type="entry name" value="Glyco_trans_1"/>
</dbReference>
<dbReference type="EMBL" id="JACOON010000002">
    <property type="protein sequence ID" value="MBC5647873.1"/>
    <property type="molecule type" value="Genomic_DNA"/>
</dbReference>
<accession>A0ABR7EDZ5</accession>
<keyword evidence="2" id="KW-0175">Coiled coil</keyword>
<evidence type="ECO:0000256" key="2">
    <source>
        <dbReference type="SAM" id="Coils"/>
    </source>
</evidence>
<evidence type="ECO:0000313" key="4">
    <source>
        <dbReference type="EMBL" id="MBC5647873.1"/>
    </source>
</evidence>
<dbReference type="PANTHER" id="PTHR46401:SF2">
    <property type="entry name" value="GLYCOSYLTRANSFERASE WBBK-RELATED"/>
    <property type="match status" value="1"/>
</dbReference>
<protein>
    <submittedName>
        <fullName evidence="4">Glycosyltransferase family 4 protein</fullName>
    </submittedName>
</protein>
<dbReference type="CDD" id="cd03801">
    <property type="entry name" value="GT4_PimA-like"/>
    <property type="match status" value="1"/>
</dbReference>
<dbReference type="Pfam" id="PF00534">
    <property type="entry name" value="Glycos_transf_1"/>
    <property type="match status" value="1"/>
</dbReference>
<sequence>MKIAWFVPMDCSHVMSGYSSRVCEELIRRGHEVDIFSPVGEQYYDTAVNVTLFRESTFDTAQLEQYDHVVYNMGNNVKWHYDIWEVMKRFPGKVILHDRIMVDFFYMLYHDPEWGGGTAEKLSEYERLAKEFYGRAGCVALDQFFDHENAGNEDILDTIMQYSMVSVILHYATGVFTHSGQFCRELKDSFFGPIGHAFLPCPAYDEDAGGLPEAFSQNDGRVLMISTGDVQRLKRVHIVAEVLAENPELAKKVRYVLIGRAHGEYGEALRRLSENELKGCLYLLGFQEDDVMNAFLHEADIAVNLRYPNSEVGSLSLLEQMACENATVVLNTGFFAEMPENAVKRISLENEKEELRRALEALIQNAEERKRIAGNARNFVEKNCTVSSYADAFLKFLHECADAEAYCSIARQFLQKGNIRLKKLGYTDERTENGIYDVAQTYDSVLSAEGDYEVWNPNTIGLWFSGRTGRASGEMERWAFLEKFICALLVEKPELMLEVWCEQECEKQVRDLTGTWEVRDRVIIVTRENWADVLNVPRPKRGMPLLSGDKFSSLHKLAAKFSHASFLILADIEDDSAVMTGRPLVIPFAAEDLQRVERKVDYDAIARKAHAGMERMLRYGAQLLTDDATKEKAEKAFRNAGNGEIKAVLPEKPDGDWKKAAEKYIKILDNKRTGQTKRLPE</sequence>
<dbReference type="SUPFAM" id="SSF53756">
    <property type="entry name" value="UDP-Glycosyltransferase/glycogen phosphorylase"/>
    <property type="match status" value="1"/>
</dbReference>
<keyword evidence="5" id="KW-1185">Reference proteome</keyword>
<dbReference type="RefSeq" id="WP_186857382.1">
    <property type="nucleotide sequence ID" value="NZ_JACOON010000002.1"/>
</dbReference>
<name>A0ABR7EDZ5_9FIRM</name>
<gene>
    <name evidence="4" type="ORF">H8S18_05955</name>
</gene>
<organism evidence="4 5">
    <name type="scientific">Christensenella tenuis</name>
    <dbReference type="NCBI Taxonomy" id="2763033"/>
    <lineage>
        <taxon>Bacteria</taxon>
        <taxon>Bacillati</taxon>
        <taxon>Bacillota</taxon>
        <taxon>Clostridia</taxon>
        <taxon>Christensenellales</taxon>
        <taxon>Christensenellaceae</taxon>
        <taxon>Christensenella</taxon>
    </lineage>
</organism>
<keyword evidence="1" id="KW-0808">Transferase</keyword>
<feature type="domain" description="Glycosyl transferase family 1" evidence="3">
    <location>
        <begin position="217"/>
        <end position="378"/>
    </location>
</feature>
<feature type="coiled-coil region" evidence="2">
    <location>
        <begin position="345"/>
        <end position="383"/>
    </location>
</feature>
<reference evidence="4 5" key="1">
    <citation type="submission" date="2020-08" db="EMBL/GenBank/DDBJ databases">
        <title>Genome public.</title>
        <authorList>
            <person name="Liu C."/>
            <person name="Sun Q."/>
        </authorList>
    </citation>
    <scope>NUCLEOTIDE SEQUENCE [LARGE SCALE GENOMIC DNA]</scope>
    <source>
        <strain evidence="4 5">NSJ-35</strain>
    </source>
</reference>
<evidence type="ECO:0000313" key="5">
    <source>
        <dbReference type="Proteomes" id="UP000606889"/>
    </source>
</evidence>
<comment type="caution">
    <text evidence="4">The sequence shown here is derived from an EMBL/GenBank/DDBJ whole genome shotgun (WGS) entry which is preliminary data.</text>
</comment>